<dbReference type="Gene3D" id="3.40.190.150">
    <property type="entry name" value="Bordetella uptake gene, domain 1"/>
    <property type="match status" value="1"/>
</dbReference>
<name>A0A512NS94_9HYPH</name>
<organism evidence="1 2">
    <name type="scientific">Reyranella soli</name>
    <dbReference type="NCBI Taxonomy" id="1230389"/>
    <lineage>
        <taxon>Bacteria</taxon>
        <taxon>Pseudomonadati</taxon>
        <taxon>Pseudomonadota</taxon>
        <taxon>Alphaproteobacteria</taxon>
        <taxon>Hyphomicrobiales</taxon>
        <taxon>Reyranellaceae</taxon>
        <taxon>Reyranella</taxon>
    </lineage>
</organism>
<reference evidence="1 2" key="1">
    <citation type="submission" date="2019-07" db="EMBL/GenBank/DDBJ databases">
        <title>Whole genome shotgun sequence of Reyranella soli NBRC 108950.</title>
        <authorList>
            <person name="Hosoyama A."/>
            <person name="Uohara A."/>
            <person name="Ohji S."/>
            <person name="Ichikawa N."/>
        </authorList>
    </citation>
    <scope>NUCLEOTIDE SEQUENCE [LARGE SCALE GENOMIC DNA]</scope>
    <source>
        <strain evidence="1 2">NBRC 108950</strain>
    </source>
</reference>
<dbReference type="EMBL" id="BKAJ01000259">
    <property type="protein sequence ID" value="GEP61820.1"/>
    <property type="molecule type" value="Genomic_DNA"/>
</dbReference>
<evidence type="ECO:0000313" key="1">
    <source>
        <dbReference type="EMBL" id="GEP61820.1"/>
    </source>
</evidence>
<proteinExistence type="predicted"/>
<dbReference type="AlphaFoldDB" id="A0A512NS94"/>
<protein>
    <submittedName>
        <fullName evidence="1">Uncharacterized protein</fullName>
    </submittedName>
</protein>
<keyword evidence="2" id="KW-1185">Reference proteome</keyword>
<comment type="caution">
    <text evidence="1">The sequence shown here is derived from an EMBL/GenBank/DDBJ whole genome shotgun (WGS) entry which is preliminary data.</text>
</comment>
<dbReference type="InterPro" id="IPR042100">
    <property type="entry name" value="Bug_dom1"/>
</dbReference>
<sequence>MVARLYKALKAALATPQVHDGLLRQGLATVGSSPEEATRFFASELVKHDKLAKAAGLRLE</sequence>
<gene>
    <name evidence="1" type="ORF">RSO01_89860</name>
</gene>
<evidence type="ECO:0000313" key="2">
    <source>
        <dbReference type="Proteomes" id="UP000321058"/>
    </source>
</evidence>
<accession>A0A512NS94</accession>
<dbReference type="Proteomes" id="UP000321058">
    <property type="component" value="Unassembled WGS sequence"/>
</dbReference>